<dbReference type="PATRIC" id="fig|401562.4.peg.2079"/>
<evidence type="ECO:0008006" key="4">
    <source>
        <dbReference type="Google" id="ProtNLM"/>
    </source>
</evidence>
<evidence type="ECO:0000313" key="3">
    <source>
        <dbReference type="Proteomes" id="UP000078529"/>
    </source>
</evidence>
<reference evidence="2 3" key="1">
    <citation type="journal article" date="2016" name="Front. Microbiol.">
        <title>Genomic Resource of Rice Seed Associated Bacteria.</title>
        <authorList>
            <person name="Midha S."/>
            <person name="Bansal K."/>
            <person name="Sharma S."/>
            <person name="Kumar N."/>
            <person name="Patil P.P."/>
            <person name="Chaudhry V."/>
            <person name="Patil P.B."/>
        </authorList>
    </citation>
    <scope>NUCLEOTIDE SEQUENCE [LARGE SCALE GENOMIC DNA]</scope>
    <source>
        <strain evidence="2 3">NS365</strain>
    </source>
</reference>
<sequence length="121" mass="12459">MSFARALSRSRSQAAALNGCGLRLFMVLAFLLAAAGFPTGGHAQIHSAKPCAEATMLSDHHGTSPGSAVDSLCCLFHCVPVAPVALLSAARPLMRSARMPLVLQIAPHGVTPPVLAPPPRA</sequence>
<evidence type="ECO:0000256" key="1">
    <source>
        <dbReference type="SAM" id="Phobius"/>
    </source>
</evidence>
<protein>
    <recommendedName>
        <fullName evidence="4">DUF2946 domain-containing protein</fullName>
    </recommendedName>
</protein>
<keyword evidence="3" id="KW-1185">Reference proteome</keyword>
<dbReference type="AlphaFoldDB" id="A0A175RRC9"/>
<keyword evidence="1" id="KW-1133">Transmembrane helix</keyword>
<comment type="caution">
    <text evidence="2">The sequence shown here is derived from an EMBL/GenBank/DDBJ whole genome shotgun (WGS) entry which is preliminary data.</text>
</comment>
<evidence type="ECO:0000313" key="2">
    <source>
        <dbReference type="EMBL" id="KTR05369.1"/>
    </source>
</evidence>
<gene>
    <name evidence="2" type="ORF">NS365_11545</name>
</gene>
<dbReference type="EMBL" id="LDQA01000025">
    <property type="protein sequence ID" value="KTR05369.1"/>
    <property type="molecule type" value="Genomic_DNA"/>
</dbReference>
<keyword evidence="1" id="KW-0812">Transmembrane</keyword>
<feature type="transmembrane region" description="Helical" evidence="1">
    <location>
        <begin position="67"/>
        <end position="90"/>
    </location>
</feature>
<accession>A0A175RRC9</accession>
<dbReference type="Proteomes" id="UP000078529">
    <property type="component" value="Unassembled WGS sequence"/>
</dbReference>
<proteinExistence type="predicted"/>
<organism evidence="2 3">
    <name type="scientific">Aureimonas ureilytica</name>
    <dbReference type="NCBI Taxonomy" id="401562"/>
    <lineage>
        <taxon>Bacteria</taxon>
        <taxon>Pseudomonadati</taxon>
        <taxon>Pseudomonadota</taxon>
        <taxon>Alphaproteobacteria</taxon>
        <taxon>Hyphomicrobiales</taxon>
        <taxon>Aurantimonadaceae</taxon>
        <taxon>Aureimonas</taxon>
    </lineage>
</organism>
<name>A0A175RRC9_9HYPH</name>
<keyword evidence="1" id="KW-0472">Membrane</keyword>